<comment type="caution">
    <text evidence="1">The sequence shown here is derived from an EMBL/GenBank/DDBJ whole genome shotgun (WGS) entry which is preliminary data.</text>
</comment>
<keyword evidence="2" id="KW-1185">Reference proteome</keyword>
<proteinExistence type="predicted"/>
<evidence type="ECO:0000313" key="2">
    <source>
        <dbReference type="Proteomes" id="UP001232148"/>
    </source>
</evidence>
<name>A0AAD9M1B0_9PEZI</name>
<accession>A0AAD9M1B0</accession>
<evidence type="ECO:0000313" key="1">
    <source>
        <dbReference type="EMBL" id="KAK2029009.1"/>
    </source>
</evidence>
<reference evidence="1" key="1">
    <citation type="submission" date="2021-06" db="EMBL/GenBank/DDBJ databases">
        <title>Comparative genomics, transcriptomics and evolutionary studies reveal genomic signatures of adaptation to plant cell wall in hemibiotrophic fungi.</title>
        <authorList>
            <consortium name="DOE Joint Genome Institute"/>
            <person name="Baroncelli R."/>
            <person name="Diaz J.F."/>
            <person name="Benocci T."/>
            <person name="Peng M."/>
            <person name="Battaglia E."/>
            <person name="Haridas S."/>
            <person name="Andreopoulos W."/>
            <person name="Labutti K."/>
            <person name="Pangilinan J."/>
            <person name="Floch G.L."/>
            <person name="Makela M.R."/>
            <person name="Henrissat B."/>
            <person name="Grigoriev I.V."/>
            <person name="Crouch J.A."/>
            <person name="De Vries R.P."/>
            <person name="Sukno S.A."/>
            <person name="Thon M.R."/>
        </authorList>
    </citation>
    <scope>NUCLEOTIDE SEQUENCE</scope>
    <source>
        <strain evidence="1">MAFF235873</strain>
    </source>
</reference>
<gene>
    <name evidence="1" type="ORF">LX32DRAFT_379484</name>
</gene>
<dbReference type="Proteomes" id="UP001232148">
    <property type="component" value="Unassembled WGS sequence"/>
</dbReference>
<protein>
    <submittedName>
        <fullName evidence="1">Uncharacterized protein</fullName>
    </submittedName>
</protein>
<organism evidence="1 2">
    <name type="scientific">Colletotrichum zoysiae</name>
    <dbReference type="NCBI Taxonomy" id="1216348"/>
    <lineage>
        <taxon>Eukaryota</taxon>
        <taxon>Fungi</taxon>
        <taxon>Dikarya</taxon>
        <taxon>Ascomycota</taxon>
        <taxon>Pezizomycotina</taxon>
        <taxon>Sordariomycetes</taxon>
        <taxon>Hypocreomycetidae</taxon>
        <taxon>Glomerellales</taxon>
        <taxon>Glomerellaceae</taxon>
        <taxon>Colletotrichum</taxon>
        <taxon>Colletotrichum graminicola species complex</taxon>
    </lineage>
</organism>
<sequence length="113" mass="12145">MNRWKLVVSVSFGCRNVSVVFGVVQGTETEWTGQYPQSSVSLSRSLSLSESVCRSLLSLSLGFPLGGRLNQRLDRATFEAQRGPFPSSGGGGREGDYLVGTGIIVGFDQLEGR</sequence>
<dbReference type="EMBL" id="MU842870">
    <property type="protein sequence ID" value="KAK2029009.1"/>
    <property type="molecule type" value="Genomic_DNA"/>
</dbReference>
<dbReference type="AlphaFoldDB" id="A0AAD9M1B0"/>